<comment type="caution">
    <text evidence="1">The sequence shown here is derived from an EMBL/GenBank/DDBJ whole genome shotgun (WGS) entry which is preliminary data.</text>
</comment>
<name>A0AAE2SVT4_RHILE</name>
<gene>
    <name evidence="1" type="ORF">GGE16_000780</name>
</gene>
<dbReference type="EMBL" id="JACIGO010000001">
    <property type="protein sequence ID" value="MBB4288764.1"/>
    <property type="molecule type" value="Genomic_DNA"/>
</dbReference>
<dbReference type="GO" id="GO:0030973">
    <property type="term" value="F:molybdate ion binding"/>
    <property type="evidence" value="ECO:0007669"/>
    <property type="project" value="TreeGrafter"/>
</dbReference>
<accession>A0AAE2SVT4</accession>
<dbReference type="SUPFAM" id="SSF53850">
    <property type="entry name" value="Periplasmic binding protein-like II"/>
    <property type="match status" value="1"/>
</dbReference>
<reference evidence="1 2" key="1">
    <citation type="submission" date="2020-08" db="EMBL/GenBank/DDBJ databases">
        <title>Genomic Encyclopedia of Type Strains, Phase IV (KMG-V): Genome sequencing to study the core and pangenomes of soil and plant-associated prokaryotes.</title>
        <authorList>
            <person name="Whitman W."/>
        </authorList>
    </citation>
    <scope>NUCLEOTIDE SEQUENCE [LARGE SCALE GENOMIC DNA]</scope>
    <source>
        <strain evidence="1 2">SEMIA 415</strain>
    </source>
</reference>
<evidence type="ECO:0000313" key="2">
    <source>
        <dbReference type="Proteomes" id="UP000538507"/>
    </source>
</evidence>
<dbReference type="InterPro" id="IPR050682">
    <property type="entry name" value="ModA/WtpA"/>
</dbReference>
<dbReference type="AlphaFoldDB" id="A0AAE2SVT4"/>
<dbReference type="Gene3D" id="3.40.190.10">
    <property type="entry name" value="Periplasmic binding protein-like II"/>
    <property type="match status" value="2"/>
</dbReference>
<evidence type="ECO:0000313" key="1">
    <source>
        <dbReference type="EMBL" id="MBB4288764.1"/>
    </source>
</evidence>
<dbReference type="Proteomes" id="UP000538507">
    <property type="component" value="Unassembled WGS sequence"/>
</dbReference>
<dbReference type="GO" id="GO:0015689">
    <property type="term" value="P:molybdate ion transport"/>
    <property type="evidence" value="ECO:0007669"/>
    <property type="project" value="TreeGrafter"/>
</dbReference>
<organism evidence="1 2">
    <name type="scientific">Rhizobium leguminosarum</name>
    <dbReference type="NCBI Taxonomy" id="384"/>
    <lineage>
        <taxon>Bacteria</taxon>
        <taxon>Pseudomonadati</taxon>
        <taxon>Pseudomonadota</taxon>
        <taxon>Alphaproteobacteria</taxon>
        <taxon>Hyphomicrobiales</taxon>
        <taxon>Rhizobiaceae</taxon>
        <taxon>Rhizobium/Agrobacterium group</taxon>
        <taxon>Rhizobium</taxon>
    </lineage>
</organism>
<protein>
    <submittedName>
        <fullName evidence="1">Molybdate transport system substrate-binding protein</fullName>
    </submittedName>
</protein>
<proteinExistence type="predicted"/>
<sequence>MSRLIHPEHVIMGERIASSTDAALPACWSSTSTSENGRQLPNAGWSRIVADIVSPTSGWAMTQEIRLFGAIAVRPAVLALLPRFETATGLTVAVKWEVNPTVKKQIEAGEAFDLVIINPPMVRDLTALGKVMGGSDVAFGRIGMGVAAKAGSRPLDIGSVEAFTDALKSAASIAYASDGTSGGYFLGLLDRLGIADEVKPKLVAIAGGQTALAVGRGEAELAVVPVTSILAAAPEVVLVGQFPAELQSYIDFAIGISVDSRDAKAAKRLSEFLASPAVDDILKVKGVERRRESA</sequence>
<dbReference type="PANTHER" id="PTHR30632">
    <property type="entry name" value="MOLYBDATE-BINDING PERIPLASMIC PROTEIN"/>
    <property type="match status" value="1"/>
</dbReference>
<dbReference type="Pfam" id="PF13531">
    <property type="entry name" value="SBP_bac_11"/>
    <property type="match status" value="1"/>
</dbReference>
<dbReference type="PANTHER" id="PTHR30632:SF11">
    <property type="entry name" value="BLR4797 PROTEIN"/>
    <property type="match status" value="1"/>
</dbReference>